<dbReference type="AlphaFoldDB" id="A0A8J2NZT0"/>
<feature type="non-terminal residue" evidence="1">
    <location>
        <position position="1"/>
    </location>
</feature>
<evidence type="ECO:0000313" key="2">
    <source>
        <dbReference type="Proteomes" id="UP000708208"/>
    </source>
</evidence>
<name>A0A8J2NZT0_9HEXA</name>
<dbReference type="EMBL" id="CAJVCH010138223">
    <property type="protein sequence ID" value="CAG7726635.1"/>
    <property type="molecule type" value="Genomic_DNA"/>
</dbReference>
<comment type="caution">
    <text evidence="1">The sequence shown here is derived from an EMBL/GenBank/DDBJ whole genome shotgun (WGS) entry which is preliminary data.</text>
</comment>
<gene>
    <name evidence="1" type="ORF">AFUS01_LOCUS15539</name>
</gene>
<dbReference type="Proteomes" id="UP000708208">
    <property type="component" value="Unassembled WGS sequence"/>
</dbReference>
<reference evidence="1" key="1">
    <citation type="submission" date="2021-06" db="EMBL/GenBank/DDBJ databases">
        <authorList>
            <person name="Hodson N. C."/>
            <person name="Mongue J. A."/>
            <person name="Jaron S. K."/>
        </authorList>
    </citation>
    <scope>NUCLEOTIDE SEQUENCE</scope>
</reference>
<organism evidence="1 2">
    <name type="scientific">Allacma fusca</name>
    <dbReference type="NCBI Taxonomy" id="39272"/>
    <lineage>
        <taxon>Eukaryota</taxon>
        <taxon>Metazoa</taxon>
        <taxon>Ecdysozoa</taxon>
        <taxon>Arthropoda</taxon>
        <taxon>Hexapoda</taxon>
        <taxon>Collembola</taxon>
        <taxon>Symphypleona</taxon>
        <taxon>Sminthuridae</taxon>
        <taxon>Allacma</taxon>
    </lineage>
</organism>
<protein>
    <submittedName>
        <fullName evidence="1">Uncharacterized protein</fullName>
    </submittedName>
</protein>
<evidence type="ECO:0000313" key="1">
    <source>
        <dbReference type="EMBL" id="CAG7726635.1"/>
    </source>
</evidence>
<keyword evidence="2" id="KW-1185">Reference proteome</keyword>
<proteinExistence type="predicted"/>
<accession>A0A8J2NZT0</accession>
<sequence>VKLKFLFTADEDQQNLAREKKIISKCHVRNKGNLEAEILEYYI</sequence>